<evidence type="ECO:0000313" key="1">
    <source>
        <dbReference type="EMBL" id="EKK00405.1"/>
    </source>
</evidence>
<organism evidence="1 2">
    <name type="scientific">Rhodopirellula baltica SH28</name>
    <dbReference type="NCBI Taxonomy" id="993517"/>
    <lineage>
        <taxon>Bacteria</taxon>
        <taxon>Pseudomonadati</taxon>
        <taxon>Planctomycetota</taxon>
        <taxon>Planctomycetia</taxon>
        <taxon>Pirellulales</taxon>
        <taxon>Pirellulaceae</taxon>
        <taxon>Rhodopirellula</taxon>
    </lineage>
</organism>
<dbReference type="AlphaFoldDB" id="K5CAT1"/>
<gene>
    <name evidence="1" type="ORF">RBSH_04281</name>
</gene>
<name>K5CAT1_RHOBT</name>
<reference evidence="1 2" key="1">
    <citation type="journal article" date="2013" name="Mar. Genomics">
        <title>Expression of sulfatases in Rhodopirellula baltica and the diversity of sulfatases in the genus Rhodopirellula.</title>
        <authorList>
            <person name="Wegner C.E."/>
            <person name="Richter-Heitmann T."/>
            <person name="Klindworth A."/>
            <person name="Klockow C."/>
            <person name="Richter M."/>
            <person name="Achstetter T."/>
            <person name="Glockner F.O."/>
            <person name="Harder J."/>
        </authorList>
    </citation>
    <scope>NUCLEOTIDE SEQUENCE [LARGE SCALE GENOMIC DNA]</scope>
    <source>
        <strain evidence="1 2">SH28</strain>
    </source>
</reference>
<evidence type="ECO:0000313" key="2">
    <source>
        <dbReference type="Proteomes" id="UP000007993"/>
    </source>
</evidence>
<proteinExistence type="predicted"/>
<protein>
    <submittedName>
        <fullName evidence="1">Uncharacterized protein</fullName>
    </submittedName>
</protein>
<dbReference type="EMBL" id="AMCW01000121">
    <property type="protein sequence ID" value="EKK00405.1"/>
    <property type="molecule type" value="Genomic_DNA"/>
</dbReference>
<sequence>MLSRGPSKSGVGLVSSMDSGVGLISSTETGVGFVQHHGFMRWIIQQH</sequence>
<accession>K5CAT1</accession>
<comment type="caution">
    <text evidence="1">The sequence shown here is derived from an EMBL/GenBank/DDBJ whole genome shotgun (WGS) entry which is preliminary data.</text>
</comment>
<dbReference type="Proteomes" id="UP000007993">
    <property type="component" value="Unassembled WGS sequence"/>
</dbReference>